<proteinExistence type="predicted"/>
<feature type="compositionally biased region" description="Basic and acidic residues" evidence="1">
    <location>
        <begin position="176"/>
        <end position="196"/>
    </location>
</feature>
<dbReference type="AlphaFoldDB" id="A0A2I0KLM6"/>
<gene>
    <name evidence="2" type="ORF">CRG98_010173</name>
</gene>
<accession>A0A2I0KLM6</accession>
<organism evidence="2 3">
    <name type="scientific">Punica granatum</name>
    <name type="common">Pomegranate</name>
    <dbReference type="NCBI Taxonomy" id="22663"/>
    <lineage>
        <taxon>Eukaryota</taxon>
        <taxon>Viridiplantae</taxon>
        <taxon>Streptophyta</taxon>
        <taxon>Embryophyta</taxon>
        <taxon>Tracheophyta</taxon>
        <taxon>Spermatophyta</taxon>
        <taxon>Magnoliopsida</taxon>
        <taxon>eudicotyledons</taxon>
        <taxon>Gunneridae</taxon>
        <taxon>Pentapetalae</taxon>
        <taxon>rosids</taxon>
        <taxon>malvids</taxon>
        <taxon>Myrtales</taxon>
        <taxon>Lythraceae</taxon>
        <taxon>Punica</taxon>
    </lineage>
</organism>
<evidence type="ECO:0000313" key="3">
    <source>
        <dbReference type="Proteomes" id="UP000233551"/>
    </source>
</evidence>
<dbReference type="PANTHER" id="PTHR35046:SF9">
    <property type="entry name" value="RNA-DIRECTED DNA POLYMERASE"/>
    <property type="match status" value="1"/>
</dbReference>
<evidence type="ECO:0000313" key="2">
    <source>
        <dbReference type="EMBL" id="PKI69375.1"/>
    </source>
</evidence>
<dbReference type="Proteomes" id="UP000233551">
    <property type="component" value="Unassembled WGS sequence"/>
</dbReference>
<sequence>MVNKLGLRTQRHPKPYKLQWLNESDEMKVTKQALVSFKIGRYTDERLCDVVPMQASHLLLGRPWKFDQRATHDDYKNQYSFKNDGQKVTLVSLPSHQVYEEQFQIKRSIGEKSEEFKNVFLEQMSPEQSPIKSVVIGEYQVSSTLNVSNLSPFDVGANSRTNPFEERENYMIQLEDPSHGHEEGSQDDRIGHEVEL</sequence>
<keyword evidence="3" id="KW-1185">Reference proteome</keyword>
<reference evidence="2 3" key="1">
    <citation type="submission" date="2017-11" db="EMBL/GenBank/DDBJ databases">
        <title>De-novo sequencing of pomegranate (Punica granatum L.) genome.</title>
        <authorList>
            <person name="Akparov Z."/>
            <person name="Amiraslanov A."/>
            <person name="Hajiyeva S."/>
            <person name="Abbasov M."/>
            <person name="Kaur K."/>
            <person name="Hamwieh A."/>
            <person name="Solovyev V."/>
            <person name="Salamov A."/>
            <person name="Braich B."/>
            <person name="Kosarev P."/>
            <person name="Mahmoud A."/>
            <person name="Hajiyev E."/>
            <person name="Babayeva S."/>
            <person name="Izzatullayeva V."/>
            <person name="Mammadov A."/>
            <person name="Mammadov A."/>
            <person name="Sharifova S."/>
            <person name="Ojaghi J."/>
            <person name="Eynullazada K."/>
            <person name="Bayramov B."/>
            <person name="Abdulazimova A."/>
            <person name="Shahmuradov I."/>
        </authorList>
    </citation>
    <scope>NUCLEOTIDE SEQUENCE [LARGE SCALE GENOMIC DNA]</scope>
    <source>
        <strain evidence="3">cv. AG2017</strain>
        <tissue evidence="2">Leaf</tissue>
    </source>
</reference>
<dbReference type="PANTHER" id="PTHR35046">
    <property type="entry name" value="ZINC KNUCKLE (CCHC-TYPE) FAMILY PROTEIN"/>
    <property type="match status" value="1"/>
</dbReference>
<feature type="region of interest" description="Disordered" evidence="1">
    <location>
        <begin position="175"/>
        <end position="196"/>
    </location>
</feature>
<dbReference type="CDD" id="cd00303">
    <property type="entry name" value="retropepsin_like"/>
    <property type="match status" value="1"/>
</dbReference>
<dbReference type="EMBL" id="PGOL01000508">
    <property type="protein sequence ID" value="PKI69375.1"/>
    <property type="molecule type" value="Genomic_DNA"/>
</dbReference>
<name>A0A2I0KLM6_PUNGR</name>
<protein>
    <submittedName>
        <fullName evidence="2">Uncharacterized protein</fullName>
    </submittedName>
</protein>
<dbReference type="STRING" id="22663.A0A2I0KLM6"/>
<comment type="caution">
    <text evidence="2">The sequence shown here is derived from an EMBL/GenBank/DDBJ whole genome shotgun (WGS) entry which is preliminary data.</text>
</comment>
<evidence type="ECO:0000256" key="1">
    <source>
        <dbReference type="SAM" id="MobiDB-lite"/>
    </source>
</evidence>